<feature type="region of interest" description="Disordered" evidence="1">
    <location>
        <begin position="360"/>
        <end position="380"/>
    </location>
</feature>
<evidence type="ECO:0000313" key="3">
    <source>
        <dbReference type="Proteomes" id="UP000542973"/>
    </source>
</evidence>
<dbReference type="EMBL" id="JABEMD010000023">
    <property type="protein sequence ID" value="NNH12085.1"/>
    <property type="molecule type" value="Genomic_DNA"/>
</dbReference>
<dbReference type="Proteomes" id="UP000542973">
    <property type="component" value="Unassembled WGS sequence"/>
</dbReference>
<protein>
    <submittedName>
        <fullName evidence="2">Uncharacterized protein</fullName>
    </submittedName>
</protein>
<reference evidence="2 3" key="1">
    <citation type="submission" date="2020-05" db="EMBL/GenBank/DDBJ databases">
        <title>MicrobeNet Type strains.</title>
        <authorList>
            <person name="Nicholson A.C."/>
        </authorList>
    </citation>
    <scope>NUCLEOTIDE SEQUENCE [LARGE SCALE GENOMIC DNA]</scope>
    <source>
        <strain evidence="2 3">ATCC 700815</strain>
    </source>
</reference>
<evidence type="ECO:0000256" key="1">
    <source>
        <dbReference type="SAM" id="MobiDB-lite"/>
    </source>
</evidence>
<name>A0A849BEM4_9BURK</name>
<sequence length="407" mass="45789">MAELDPLAFQRGLQGTQALYDNARRNKLADIAMAQREQELRRENALAAILSSADTYDEQGNLRREALPKIATADPAQFLSYRKVVSEQEQAQRDAQKAQREELIAQFDWADKNMANVRDQAGWDEFRQRAAAVYPDIAAKLPPQFDPAQIQQNRMKMIPVIEQWKEEQIRERQEQQRAFDREKFDYQRANDAANRDVTIRGQNLTSQRAIETAQTARENKANEALDKKVTALSTQLDKTNIPQFESLLSDIEADIARYANKDVPGYGWSGQLPQFMLTDEGKRLRQKIAQLQNLTLKDRSGAAVTNQELQRLLNELGTGVLSTDDQLRSGLANVRRNLDAVKRNVVAGVDEPTLREYQARGGLPLSRGPSQATAQGGARRITSKAEFDALPSGTLFVAPDGTTRRKP</sequence>
<proteinExistence type="predicted"/>
<accession>A0A849BEM4</accession>
<evidence type="ECO:0000313" key="2">
    <source>
        <dbReference type="EMBL" id="NNH12085.1"/>
    </source>
</evidence>
<gene>
    <name evidence="2" type="ORF">HLB16_14505</name>
</gene>
<comment type="caution">
    <text evidence="2">The sequence shown here is derived from an EMBL/GenBank/DDBJ whole genome shotgun (WGS) entry which is preliminary data.</text>
</comment>
<dbReference type="RefSeq" id="WP_151022403.1">
    <property type="nucleotide sequence ID" value="NZ_JABEMD010000023.1"/>
</dbReference>
<dbReference type="AlphaFoldDB" id="A0A849BEM4"/>
<organism evidence="2 3">
    <name type="scientific">Cupriavidus gilardii</name>
    <dbReference type="NCBI Taxonomy" id="82541"/>
    <lineage>
        <taxon>Bacteria</taxon>
        <taxon>Pseudomonadati</taxon>
        <taxon>Pseudomonadota</taxon>
        <taxon>Betaproteobacteria</taxon>
        <taxon>Burkholderiales</taxon>
        <taxon>Burkholderiaceae</taxon>
        <taxon>Cupriavidus</taxon>
    </lineage>
</organism>